<dbReference type="Proteomes" id="UP001324427">
    <property type="component" value="Unassembled WGS sequence"/>
</dbReference>
<dbReference type="AlphaFoldDB" id="A0AAV9JKJ6"/>
<gene>
    <name evidence="2" type="ORF">LTR36_002162</name>
</gene>
<organism evidence="2 3">
    <name type="scientific">Oleoguttula mirabilis</name>
    <dbReference type="NCBI Taxonomy" id="1507867"/>
    <lineage>
        <taxon>Eukaryota</taxon>
        <taxon>Fungi</taxon>
        <taxon>Dikarya</taxon>
        <taxon>Ascomycota</taxon>
        <taxon>Pezizomycotina</taxon>
        <taxon>Dothideomycetes</taxon>
        <taxon>Dothideomycetidae</taxon>
        <taxon>Mycosphaerellales</taxon>
        <taxon>Teratosphaeriaceae</taxon>
        <taxon>Oleoguttula</taxon>
    </lineage>
</organism>
<feature type="compositionally biased region" description="Basic and acidic residues" evidence="1">
    <location>
        <begin position="300"/>
        <end position="310"/>
    </location>
</feature>
<evidence type="ECO:0000256" key="1">
    <source>
        <dbReference type="SAM" id="MobiDB-lite"/>
    </source>
</evidence>
<sequence length="342" mass="38754">MESLITATSTGNQGSQEPCFLFTLPQELQDIIFAYAYPKKETAVNIIFKLGWGIKQKEKKRADRANYAVQEFPAKVKQWLVSKAYFTNAARAYMSAQEWDEGVSGMLGSGHGLFCQHAQSIALVSFRGLKDVRSYRSLKVLRIWVEDDDFDEVEDKCPWEDVFAPADFEQLKLTKYLRSLPGGLERLKLLPEWCGYANADAKQATWEANVKALQQFVWLKVNRPKAEVEKAKILQANPLYLGSRVCEERSGLLPQRARGWLDDQEGGSGSSDDEEGCTELSERQSQMQCDPGPSACGPKDGLERKEKEILVDNDIPGNKEDFLRMMKYRGSEVMAWVRSKKL</sequence>
<evidence type="ECO:0000313" key="3">
    <source>
        <dbReference type="Proteomes" id="UP001324427"/>
    </source>
</evidence>
<accession>A0AAV9JKJ6</accession>
<feature type="region of interest" description="Disordered" evidence="1">
    <location>
        <begin position="257"/>
        <end position="313"/>
    </location>
</feature>
<dbReference type="EMBL" id="JAVFHQ010000016">
    <property type="protein sequence ID" value="KAK4546025.1"/>
    <property type="molecule type" value="Genomic_DNA"/>
</dbReference>
<reference evidence="2 3" key="1">
    <citation type="submission" date="2021-11" db="EMBL/GenBank/DDBJ databases">
        <title>Black yeast isolated from Biological Soil Crust.</title>
        <authorList>
            <person name="Kurbessoian T."/>
        </authorList>
    </citation>
    <scope>NUCLEOTIDE SEQUENCE [LARGE SCALE GENOMIC DNA]</scope>
    <source>
        <strain evidence="2 3">CCFEE 5522</strain>
    </source>
</reference>
<evidence type="ECO:0000313" key="2">
    <source>
        <dbReference type="EMBL" id="KAK4546025.1"/>
    </source>
</evidence>
<name>A0AAV9JKJ6_9PEZI</name>
<proteinExistence type="predicted"/>
<protein>
    <submittedName>
        <fullName evidence="2">Uncharacterized protein</fullName>
    </submittedName>
</protein>
<comment type="caution">
    <text evidence="2">The sequence shown here is derived from an EMBL/GenBank/DDBJ whole genome shotgun (WGS) entry which is preliminary data.</text>
</comment>
<keyword evidence="3" id="KW-1185">Reference proteome</keyword>